<accession>A0A0W0RJI1</accession>
<reference evidence="3 4" key="1">
    <citation type="submission" date="2015-11" db="EMBL/GenBank/DDBJ databases">
        <title>Genomic analysis of 38 Legionella species identifies large and diverse effector repertoires.</title>
        <authorList>
            <person name="Burstein D."/>
            <person name="Amaro F."/>
            <person name="Zusman T."/>
            <person name="Lifshitz Z."/>
            <person name="Cohen O."/>
            <person name="Gilbert J.A."/>
            <person name="Pupko T."/>
            <person name="Shuman H.A."/>
            <person name="Segal G."/>
        </authorList>
    </citation>
    <scope>NUCLEOTIDE SEQUENCE [LARGE SCALE GENOMIC DNA]</scope>
    <source>
        <strain evidence="3 4">WIGA</strain>
    </source>
</reference>
<dbReference type="STRING" id="447.Lboz_2819"/>
<evidence type="ECO:0000313" key="3">
    <source>
        <dbReference type="EMBL" id="KTC71242.1"/>
    </source>
</evidence>
<feature type="compositionally biased region" description="Low complexity" evidence="2">
    <location>
        <begin position="347"/>
        <end position="356"/>
    </location>
</feature>
<gene>
    <name evidence="3" type="ORF">Lboz_2819</name>
</gene>
<dbReference type="EMBL" id="LNXU01000032">
    <property type="protein sequence ID" value="KTC71242.1"/>
    <property type="molecule type" value="Genomic_DNA"/>
</dbReference>
<dbReference type="OrthoDB" id="5654041at2"/>
<feature type="region of interest" description="Disordered" evidence="2">
    <location>
        <begin position="347"/>
        <end position="372"/>
    </location>
</feature>
<evidence type="ECO:0000313" key="4">
    <source>
        <dbReference type="Proteomes" id="UP000054695"/>
    </source>
</evidence>
<evidence type="ECO:0000256" key="1">
    <source>
        <dbReference type="SAM" id="Coils"/>
    </source>
</evidence>
<dbReference type="Proteomes" id="UP000054695">
    <property type="component" value="Unassembled WGS sequence"/>
</dbReference>
<organism evidence="3 4">
    <name type="scientific">Legionella bozemanae</name>
    <name type="common">Fluoribacter bozemanae</name>
    <dbReference type="NCBI Taxonomy" id="447"/>
    <lineage>
        <taxon>Bacteria</taxon>
        <taxon>Pseudomonadati</taxon>
        <taxon>Pseudomonadota</taxon>
        <taxon>Gammaproteobacteria</taxon>
        <taxon>Legionellales</taxon>
        <taxon>Legionellaceae</taxon>
        <taxon>Legionella</taxon>
    </lineage>
</organism>
<dbReference type="RefSeq" id="WP_058460406.1">
    <property type="nucleotide sequence ID" value="NZ_CAAAIY010000002.1"/>
</dbReference>
<keyword evidence="4" id="KW-1185">Reference proteome</keyword>
<sequence>MTRLEELIYALATVIVRYHDIQDNIATKDKFVTALDLTMRKKKSHDRAVEIIQDTKTNFAPYLEGKINACTGGYQARKEFLSFILSTICYLKEQNERKIPFESKELQTFHEQLTQLFIDFRQLLNVYKGSKYPVTLINSKSAKTQEFNGLLNDRLVGGKYCNSGLLLIDEVFSVLHMTTDDSNAELKEIAKNICLEQQTLLENQFEKLKKVDEKEQNIQKLELEKQKSELEAQKLELEKQKSELEAQKLELAKQKSELEAQKLELEKQKSELETQKLLLEKEKSESESQILELKEKNKAQLTTIEELQKAKSEAPTRRFPVYPPFYGSLAALNMLQPGTHPRFFQPVQPRSSSQSVLEVDDESSHVQKTIIE</sequence>
<feature type="coiled-coil region" evidence="1">
    <location>
        <begin position="204"/>
        <end position="310"/>
    </location>
</feature>
<dbReference type="AlphaFoldDB" id="A0A0W0RJI1"/>
<dbReference type="PATRIC" id="fig|447.4.peg.3000"/>
<comment type="caution">
    <text evidence="3">The sequence shown here is derived from an EMBL/GenBank/DDBJ whole genome shotgun (WGS) entry which is preliminary data.</text>
</comment>
<keyword evidence="1" id="KW-0175">Coiled coil</keyword>
<evidence type="ECO:0000256" key="2">
    <source>
        <dbReference type="SAM" id="MobiDB-lite"/>
    </source>
</evidence>
<name>A0A0W0RJI1_LEGBO</name>
<proteinExistence type="predicted"/>
<protein>
    <submittedName>
        <fullName evidence="3">Uncharacterized protein</fullName>
    </submittedName>
</protein>